<feature type="non-terminal residue" evidence="2">
    <location>
        <position position="1"/>
    </location>
</feature>
<evidence type="ECO:0000313" key="2">
    <source>
        <dbReference type="EMBL" id="AQL06178.1"/>
    </source>
</evidence>
<feature type="non-terminal residue" evidence="2">
    <location>
        <position position="220"/>
    </location>
</feature>
<evidence type="ECO:0000256" key="1">
    <source>
        <dbReference type="SAM" id="MobiDB-lite"/>
    </source>
</evidence>
<feature type="compositionally biased region" description="Basic residues" evidence="1">
    <location>
        <begin position="82"/>
        <end position="102"/>
    </location>
</feature>
<feature type="compositionally biased region" description="Basic and acidic residues" evidence="1">
    <location>
        <begin position="37"/>
        <end position="49"/>
    </location>
</feature>
<name>A0A1D6P8Q2_MAIZE</name>
<dbReference type="AlphaFoldDB" id="A0A1D6P8Q2"/>
<organism evidence="2">
    <name type="scientific">Zea mays</name>
    <name type="common">Maize</name>
    <dbReference type="NCBI Taxonomy" id="4577"/>
    <lineage>
        <taxon>Eukaryota</taxon>
        <taxon>Viridiplantae</taxon>
        <taxon>Streptophyta</taxon>
        <taxon>Embryophyta</taxon>
        <taxon>Tracheophyta</taxon>
        <taxon>Spermatophyta</taxon>
        <taxon>Magnoliopsida</taxon>
        <taxon>Liliopsida</taxon>
        <taxon>Poales</taxon>
        <taxon>Poaceae</taxon>
        <taxon>PACMAD clade</taxon>
        <taxon>Panicoideae</taxon>
        <taxon>Andropogonodae</taxon>
        <taxon>Andropogoneae</taxon>
        <taxon>Tripsacinae</taxon>
        <taxon>Zea</taxon>
    </lineage>
</organism>
<sequence length="220" mass="24434">SRIPHSLPPSHREPGQPATSARGGQGRAADQGAGAVRVRDERAGPREPRVPAPQRQADGERAGRPGPLHKQGLQRQPGQAAGHHRRHLRAHPARPRPQRRPVRGHLQLLLRRLRPHLGAGRVPDLRGVVPGRHGRLRRLRGRLRPGQAPPDRLPLQDLLHLLPPGHPGPAQGPALHARPALPHRRAHARRQGRRAARLRQQLHQLTDQLQPRNHLCLPCL</sequence>
<dbReference type="EMBL" id="CM000785">
    <property type="protein sequence ID" value="AQL06178.1"/>
    <property type="molecule type" value="Genomic_DNA"/>
</dbReference>
<accession>A0A1D6P8Q2</accession>
<feature type="compositionally biased region" description="Low complexity" evidence="1">
    <location>
        <begin position="166"/>
        <end position="180"/>
    </location>
</feature>
<gene>
    <name evidence="2" type="ORF">ZEAMMB73_Zm00001d047340</name>
</gene>
<feature type="region of interest" description="Disordered" evidence="1">
    <location>
        <begin position="1"/>
        <end position="102"/>
    </location>
</feature>
<feature type="compositionally biased region" description="Basic residues" evidence="1">
    <location>
        <begin position="181"/>
        <end position="196"/>
    </location>
</feature>
<feature type="region of interest" description="Disordered" evidence="1">
    <location>
        <begin position="166"/>
        <end position="196"/>
    </location>
</feature>
<proteinExistence type="predicted"/>
<reference evidence="2" key="1">
    <citation type="submission" date="2015-12" db="EMBL/GenBank/DDBJ databases">
        <title>Update maize B73 reference genome by single molecule sequencing technologies.</title>
        <authorList>
            <consortium name="Maize Genome Sequencing Project"/>
            <person name="Ware D."/>
        </authorList>
    </citation>
    <scope>NUCLEOTIDE SEQUENCE</scope>
    <source>
        <tissue evidence="2">Seedling</tissue>
    </source>
</reference>
<protein>
    <submittedName>
        <fullName evidence="2">Allene oxide cyclase 3 chloroplastic</fullName>
    </submittedName>
</protein>
<feature type="compositionally biased region" description="Low complexity" evidence="1">
    <location>
        <begin position="27"/>
        <end position="36"/>
    </location>
</feature>